<comment type="caution">
    <text evidence="7">The sequence shown here is derived from an EMBL/GenBank/DDBJ whole genome shotgun (WGS) entry which is preliminary data.</text>
</comment>
<dbReference type="PANTHER" id="PTHR47338">
    <property type="entry name" value="ZN(II)2CYS6 TRANSCRIPTION FACTOR (EUROFUNG)-RELATED"/>
    <property type="match status" value="1"/>
</dbReference>
<dbReference type="GO" id="GO:0006351">
    <property type="term" value="P:DNA-templated transcription"/>
    <property type="evidence" value="ECO:0007669"/>
    <property type="project" value="InterPro"/>
</dbReference>
<evidence type="ECO:0000256" key="1">
    <source>
        <dbReference type="ARBA" id="ARBA00004123"/>
    </source>
</evidence>
<keyword evidence="3" id="KW-0805">Transcription regulation</keyword>
<evidence type="ECO:0000256" key="4">
    <source>
        <dbReference type="ARBA" id="ARBA00023163"/>
    </source>
</evidence>
<protein>
    <recommendedName>
        <fullName evidence="6">Xylanolytic transcriptional activator regulatory domain-containing protein</fullName>
    </recommendedName>
</protein>
<keyword evidence="5" id="KW-0539">Nucleus</keyword>
<dbReference type="GO" id="GO:0008270">
    <property type="term" value="F:zinc ion binding"/>
    <property type="evidence" value="ECO:0007669"/>
    <property type="project" value="InterPro"/>
</dbReference>
<evidence type="ECO:0000256" key="3">
    <source>
        <dbReference type="ARBA" id="ARBA00023015"/>
    </source>
</evidence>
<dbReference type="CDD" id="cd12148">
    <property type="entry name" value="fungal_TF_MHR"/>
    <property type="match status" value="1"/>
</dbReference>
<dbReference type="InterPro" id="IPR050815">
    <property type="entry name" value="TF_fung"/>
</dbReference>
<accession>A0A9P7KMA6</accession>
<dbReference type="Proteomes" id="UP000717328">
    <property type="component" value="Unassembled WGS sequence"/>
</dbReference>
<evidence type="ECO:0000313" key="8">
    <source>
        <dbReference type="Proteomes" id="UP000717328"/>
    </source>
</evidence>
<dbReference type="GO" id="GO:0003677">
    <property type="term" value="F:DNA binding"/>
    <property type="evidence" value="ECO:0007669"/>
    <property type="project" value="InterPro"/>
</dbReference>
<keyword evidence="2" id="KW-0479">Metal-binding</keyword>
<keyword evidence="8" id="KW-1185">Reference proteome</keyword>
<name>A0A9P7KMA6_9AGAR</name>
<evidence type="ECO:0000259" key="6">
    <source>
        <dbReference type="Pfam" id="PF04082"/>
    </source>
</evidence>
<proteinExistence type="predicted"/>
<evidence type="ECO:0000313" key="7">
    <source>
        <dbReference type="EMBL" id="KAG5652381.1"/>
    </source>
</evidence>
<dbReference type="AlphaFoldDB" id="A0A9P7KMA6"/>
<dbReference type="GO" id="GO:0000981">
    <property type="term" value="F:DNA-binding transcription factor activity, RNA polymerase II-specific"/>
    <property type="evidence" value="ECO:0007669"/>
    <property type="project" value="InterPro"/>
</dbReference>
<dbReference type="Pfam" id="PF04082">
    <property type="entry name" value="Fungal_trans"/>
    <property type="match status" value="1"/>
</dbReference>
<sequence>MARGAPSLTSFWGSPVGNPDARPTQAWVEPPVNQRRELFASHIGFFLDHKRTFQSMMLPLLPGDPSRPSPALTCIIYLWALREKRTSQSSWFTTSYYQEYTLKKEALKRLCSDVARTHPRNIMHTIQAEVLLSQYFLVEGKHLQSSHHASLALSLSLAAGLHHIPTSISKPAYNSNIPPPQDVFEEGERIDAFWAVYAANVYSSAIQRSPSMLQHHIVDTPWPIDALEHEQSLLPLQSHGTISDFFNGNSTTGFSNHALYKKAIVLLDQAMVAHSEEQNSELPLSISAVHLSSLLDTLQSTLPPTDHTDPAQRRLIATTYLLVHATRIILSRQLERQDERWKSRDPAAINGNAILNVESLDAYPIVDYVIRRVYANINL</sequence>
<dbReference type="OrthoDB" id="2309723at2759"/>
<dbReference type="InterPro" id="IPR007219">
    <property type="entry name" value="XnlR_reg_dom"/>
</dbReference>
<comment type="subcellular location">
    <subcellularLocation>
        <location evidence="1">Nucleus</location>
    </subcellularLocation>
</comment>
<gene>
    <name evidence="7" type="ORF">H0H81_005211</name>
</gene>
<feature type="domain" description="Xylanolytic transcriptional activator regulatory" evidence="6">
    <location>
        <begin position="103"/>
        <end position="316"/>
    </location>
</feature>
<organism evidence="7 8">
    <name type="scientific">Sphagnurus paluster</name>
    <dbReference type="NCBI Taxonomy" id="117069"/>
    <lineage>
        <taxon>Eukaryota</taxon>
        <taxon>Fungi</taxon>
        <taxon>Dikarya</taxon>
        <taxon>Basidiomycota</taxon>
        <taxon>Agaricomycotina</taxon>
        <taxon>Agaricomycetes</taxon>
        <taxon>Agaricomycetidae</taxon>
        <taxon>Agaricales</taxon>
        <taxon>Tricholomatineae</taxon>
        <taxon>Lyophyllaceae</taxon>
        <taxon>Sphagnurus</taxon>
    </lineage>
</organism>
<dbReference type="PANTHER" id="PTHR47338:SF29">
    <property type="entry name" value="ZN(2)-C6 FUNGAL-TYPE DOMAIN-CONTAINING PROTEIN"/>
    <property type="match status" value="1"/>
</dbReference>
<dbReference type="EMBL" id="JABCKI010000132">
    <property type="protein sequence ID" value="KAG5652381.1"/>
    <property type="molecule type" value="Genomic_DNA"/>
</dbReference>
<evidence type="ECO:0000256" key="5">
    <source>
        <dbReference type="ARBA" id="ARBA00023242"/>
    </source>
</evidence>
<reference evidence="7" key="1">
    <citation type="submission" date="2021-02" db="EMBL/GenBank/DDBJ databases">
        <authorList>
            <person name="Nieuwenhuis M."/>
            <person name="Van De Peppel L.J.J."/>
        </authorList>
    </citation>
    <scope>NUCLEOTIDE SEQUENCE</scope>
    <source>
        <strain evidence="7">D49</strain>
    </source>
</reference>
<evidence type="ECO:0000256" key="2">
    <source>
        <dbReference type="ARBA" id="ARBA00022723"/>
    </source>
</evidence>
<reference evidence="7" key="2">
    <citation type="submission" date="2021-10" db="EMBL/GenBank/DDBJ databases">
        <title>Phylogenomics reveals ancestral predisposition of the termite-cultivated fungus Termitomyces towards a domesticated lifestyle.</title>
        <authorList>
            <person name="Auxier B."/>
            <person name="Grum-Grzhimaylo A."/>
            <person name="Cardenas M.E."/>
            <person name="Lodge J.D."/>
            <person name="Laessoe T."/>
            <person name="Pedersen O."/>
            <person name="Smith M.E."/>
            <person name="Kuyper T.W."/>
            <person name="Franco-Molano E.A."/>
            <person name="Baroni T.J."/>
            <person name="Aanen D.K."/>
        </authorList>
    </citation>
    <scope>NUCLEOTIDE SEQUENCE</scope>
    <source>
        <strain evidence="7">D49</strain>
    </source>
</reference>
<keyword evidence="4" id="KW-0804">Transcription</keyword>
<dbReference type="GO" id="GO:0005634">
    <property type="term" value="C:nucleus"/>
    <property type="evidence" value="ECO:0007669"/>
    <property type="project" value="UniProtKB-SubCell"/>
</dbReference>